<evidence type="ECO:0000313" key="1">
    <source>
        <dbReference type="EMBL" id="KAH3852852.1"/>
    </source>
</evidence>
<dbReference type="AlphaFoldDB" id="A0A9D4L979"/>
<dbReference type="EMBL" id="JAIWYP010000003">
    <property type="protein sequence ID" value="KAH3852852.1"/>
    <property type="molecule type" value="Genomic_DNA"/>
</dbReference>
<sequence length="60" mass="6960">MEMKRIDDEDDDKEDFSQLLECMPEVLQNLKESGQSETFETFCDLVVSKTFPLTNIGLKQ</sequence>
<protein>
    <submittedName>
        <fullName evidence="1">Uncharacterized protein</fullName>
    </submittedName>
</protein>
<dbReference type="Proteomes" id="UP000828390">
    <property type="component" value="Unassembled WGS sequence"/>
</dbReference>
<proteinExistence type="predicted"/>
<evidence type="ECO:0000313" key="2">
    <source>
        <dbReference type="Proteomes" id="UP000828390"/>
    </source>
</evidence>
<comment type="caution">
    <text evidence="1">The sequence shown here is derived from an EMBL/GenBank/DDBJ whole genome shotgun (WGS) entry which is preliminary data.</text>
</comment>
<name>A0A9D4L979_DREPO</name>
<reference evidence="1" key="1">
    <citation type="journal article" date="2019" name="bioRxiv">
        <title>The Genome of the Zebra Mussel, Dreissena polymorpha: A Resource for Invasive Species Research.</title>
        <authorList>
            <person name="McCartney M.A."/>
            <person name="Auch B."/>
            <person name="Kono T."/>
            <person name="Mallez S."/>
            <person name="Zhang Y."/>
            <person name="Obille A."/>
            <person name="Becker A."/>
            <person name="Abrahante J.E."/>
            <person name="Garbe J."/>
            <person name="Badalamenti J.P."/>
            <person name="Herman A."/>
            <person name="Mangelson H."/>
            <person name="Liachko I."/>
            <person name="Sullivan S."/>
            <person name="Sone E.D."/>
            <person name="Koren S."/>
            <person name="Silverstein K.A.T."/>
            <person name="Beckman K.B."/>
            <person name="Gohl D.M."/>
        </authorList>
    </citation>
    <scope>NUCLEOTIDE SEQUENCE</scope>
    <source>
        <strain evidence="1">Duluth1</strain>
        <tissue evidence="1">Whole animal</tissue>
    </source>
</reference>
<organism evidence="1 2">
    <name type="scientific">Dreissena polymorpha</name>
    <name type="common">Zebra mussel</name>
    <name type="synonym">Mytilus polymorpha</name>
    <dbReference type="NCBI Taxonomy" id="45954"/>
    <lineage>
        <taxon>Eukaryota</taxon>
        <taxon>Metazoa</taxon>
        <taxon>Spiralia</taxon>
        <taxon>Lophotrochozoa</taxon>
        <taxon>Mollusca</taxon>
        <taxon>Bivalvia</taxon>
        <taxon>Autobranchia</taxon>
        <taxon>Heteroconchia</taxon>
        <taxon>Euheterodonta</taxon>
        <taxon>Imparidentia</taxon>
        <taxon>Neoheterodontei</taxon>
        <taxon>Myida</taxon>
        <taxon>Dreissenoidea</taxon>
        <taxon>Dreissenidae</taxon>
        <taxon>Dreissena</taxon>
    </lineage>
</organism>
<gene>
    <name evidence="1" type="ORF">DPMN_095373</name>
</gene>
<accession>A0A9D4L979</accession>
<keyword evidence="2" id="KW-1185">Reference proteome</keyword>
<reference evidence="1" key="2">
    <citation type="submission" date="2020-11" db="EMBL/GenBank/DDBJ databases">
        <authorList>
            <person name="McCartney M.A."/>
            <person name="Auch B."/>
            <person name="Kono T."/>
            <person name="Mallez S."/>
            <person name="Becker A."/>
            <person name="Gohl D.M."/>
            <person name="Silverstein K.A.T."/>
            <person name="Koren S."/>
            <person name="Bechman K.B."/>
            <person name="Herman A."/>
            <person name="Abrahante J.E."/>
            <person name="Garbe J."/>
        </authorList>
    </citation>
    <scope>NUCLEOTIDE SEQUENCE</scope>
    <source>
        <strain evidence="1">Duluth1</strain>
        <tissue evidence="1">Whole animal</tissue>
    </source>
</reference>